<dbReference type="InterPro" id="IPR041803">
    <property type="entry name" value="DEF1_CUE"/>
</dbReference>
<evidence type="ECO:0000313" key="18">
    <source>
        <dbReference type="EMBL" id="EPE07031.1"/>
    </source>
</evidence>
<feature type="compositionally biased region" description="Low complexity" evidence="16">
    <location>
        <begin position="765"/>
        <end position="782"/>
    </location>
</feature>
<proteinExistence type="inferred from homology"/>
<feature type="compositionally biased region" description="Polar residues" evidence="16">
    <location>
        <begin position="749"/>
        <end position="760"/>
    </location>
</feature>
<dbReference type="InterPro" id="IPR003892">
    <property type="entry name" value="CUE"/>
</dbReference>
<dbReference type="InterPro" id="IPR009060">
    <property type="entry name" value="UBA-like_sf"/>
</dbReference>
<dbReference type="HOGENOM" id="CLU_008092_0_0_1"/>
<evidence type="ECO:0000256" key="14">
    <source>
        <dbReference type="ARBA" id="ARBA00023204"/>
    </source>
</evidence>
<evidence type="ECO:0000256" key="13">
    <source>
        <dbReference type="ARBA" id="ARBA00023125"/>
    </source>
</evidence>
<feature type="compositionally biased region" description="Low complexity" evidence="16">
    <location>
        <begin position="730"/>
        <end position="746"/>
    </location>
</feature>
<feature type="compositionally biased region" description="Acidic residues" evidence="16">
    <location>
        <begin position="429"/>
        <end position="439"/>
    </location>
</feature>
<organism evidence="18 19">
    <name type="scientific">Ophiostoma piceae (strain UAMH 11346)</name>
    <name type="common">Sap stain fungus</name>
    <dbReference type="NCBI Taxonomy" id="1262450"/>
    <lineage>
        <taxon>Eukaryota</taxon>
        <taxon>Fungi</taxon>
        <taxon>Dikarya</taxon>
        <taxon>Ascomycota</taxon>
        <taxon>Pezizomycotina</taxon>
        <taxon>Sordariomycetes</taxon>
        <taxon>Sordariomycetidae</taxon>
        <taxon>Ophiostomatales</taxon>
        <taxon>Ophiostomataceae</taxon>
        <taxon>Ophiostoma</taxon>
    </lineage>
</organism>
<evidence type="ECO:0000259" key="17">
    <source>
        <dbReference type="Pfam" id="PF02845"/>
    </source>
</evidence>
<dbReference type="GO" id="GO:0006281">
    <property type="term" value="P:DNA repair"/>
    <property type="evidence" value="ECO:0007669"/>
    <property type="project" value="UniProtKB-KW"/>
</dbReference>
<evidence type="ECO:0000313" key="19">
    <source>
        <dbReference type="Proteomes" id="UP000016923"/>
    </source>
</evidence>
<evidence type="ECO:0000256" key="12">
    <source>
        <dbReference type="ARBA" id="ARBA00022895"/>
    </source>
</evidence>
<evidence type="ECO:0000256" key="16">
    <source>
        <dbReference type="SAM" id="MobiDB-lite"/>
    </source>
</evidence>
<evidence type="ECO:0000256" key="1">
    <source>
        <dbReference type="ARBA" id="ARBA00004123"/>
    </source>
</evidence>
<evidence type="ECO:0000256" key="15">
    <source>
        <dbReference type="ARBA" id="ARBA00023242"/>
    </source>
</evidence>
<evidence type="ECO:0000256" key="3">
    <source>
        <dbReference type="ARBA" id="ARBA00004574"/>
    </source>
</evidence>
<keyword evidence="15" id="KW-0539">Nucleus</keyword>
<evidence type="ECO:0000256" key="11">
    <source>
        <dbReference type="ARBA" id="ARBA00022843"/>
    </source>
</evidence>
<dbReference type="GO" id="GO:0043130">
    <property type="term" value="F:ubiquitin binding"/>
    <property type="evidence" value="ECO:0007669"/>
    <property type="project" value="InterPro"/>
</dbReference>
<evidence type="ECO:0000256" key="5">
    <source>
        <dbReference type="ARBA" id="ARBA00020536"/>
    </source>
</evidence>
<accession>S3C5A8</accession>
<feature type="compositionally biased region" description="Low complexity" evidence="16">
    <location>
        <begin position="243"/>
        <end position="284"/>
    </location>
</feature>
<dbReference type="GO" id="GO:0005737">
    <property type="term" value="C:cytoplasm"/>
    <property type="evidence" value="ECO:0007669"/>
    <property type="project" value="UniProtKB-SubCell"/>
</dbReference>
<comment type="similarity">
    <text evidence="4">Belongs to the DEF1 family.</text>
</comment>
<dbReference type="SUPFAM" id="SSF46934">
    <property type="entry name" value="UBA-like"/>
    <property type="match status" value="1"/>
</dbReference>
<feature type="compositionally biased region" description="Low complexity" evidence="16">
    <location>
        <begin position="622"/>
        <end position="633"/>
    </location>
</feature>
<feature type="compositionally biased region" description="Low complexity" evidence="16">
    <location>
        <begin position="541"/>
        <end position="564"/>
    </location>
</feature>
<dbReference type="eggNOG" id="ENOG502S359">
    <property type="taxonomic scope" value="Eukaryota"/>
</dbReference>
<dbReference type="PANTHER" id="PTHR16308">
    <property type="entry name" value="UBIQUITIN ASSOCIATED PROTEIN 2-LIKE/LINGERER"/>
    <property type="match status" value="1"/>
</dbReference>
<evidence type="ECO:0000256" key="7">
    <source>
        <dbReference type="ARBA" id="ARBA00022490"/>
    </source>
</evidence>
<feature type="compositionally biased region" description="Low complexity" evidence="16">
    <location>
        <begin position="645"/>
        <end position="670"/>
    </location>
</feature>
<comment type="subcellular location">
    <subcellularLocation>
        <location evidence="3">Chromosome</location>
        <location evidence="3">Telomere</location>
    </subcellularLocation>
    <subcellularLocation>
        <location evidence="2">Cytoplasm</location>
    </subcellularLocation>
    <subcellularLocation>
        <location evidence="1">Nucleus</location>
    </subcellularLocation>
</comment>
<keyword evidence="13" id="KW-0238">DNA-binding</keyword>
<evidence type="ECO:0000256" key="6">
    <source>
        <dbReference type="ARBA" id="ARBA00022454"/>
    </source>
</evidence>
<evidence type="ECO:0000256" key="2">
    <source>
        <dbReference type="ARBA" id="ARBA00004496"/>
    </source>
</evidence>
<dbReference type="OMA" id="MYQNQFP"/>
<feature type="compositionally biased region" description="Gly residues" evidence="16">
    <location>
        <begin position="14"/>
        <end position="27"/>
    </location>
</feature>
<dbReference type="GO" id="GO:0003677">
    <property type="term" value="F:DNA binding"/>
    <property type="evidence" value="ECO:0007669"/>
    <property type="project" value="UniProtKB-KW"/>
</dbReference>
<reference evidence="18 19" key="1">
    <citation type="journal article" date="2013" name="BMC Genomics">
        <title>The genome and transcriptome of the pine saprophyte Ophiostoma piceae, and a comparison with the bark beetle-associated pine pathogen Grosmannia clavigera.</title>
        <authorList>
            <person name="Haridas S."/>
            <person name="Wang Y."/>
            <person name="Lim L."/>
            <person name="Massoumi Alamouti S."/>
            <person name="Jackman S."/>
            <person name="Docking R."/>
            <person name="Robertson G."/>
            <person name="Birol I."/>
            <person name="Bohlmann J."/>
            <person name="Breuil C."/>
        </authorList>
    </citation>
    <scope>NUCLEOTIDE SEQUENCE [LARGE SCALE GENOMIC DNA]</scope>
    <source>
        <strain evidence="18 19">UAMH 11346</strain>
    </source>
</reference>
<evidence type="ECO:0000256" key="9">
    <source>
        <dbReference type="ARBA" id="ARBA00022763"/>
    </source>
</evidence>
<keyword evidence="8" id="KW-0597">Phosphoprotein</keyword>
<feature type="compositionally biased region" description="Low complexity" evidence="16">
    <location>
        <begin position="521"/>
        <end position="532"/>
    </location>
</feature>
<feature type="region of interest" description="Disordered" evidence="16">
    <location>
        <begin position="107"/>
        <end position="371"/>
    </location>
</feature>
<dbReference type="InterPro" id="IPR051833">
    <property type="entry name" value="TC-DDR_regulator"/>
</dbReference>
<keyword evidence="12" id="KW-0779">Telomere</keyword>
<dbReference type="GO" id="GO:0005634">
    <property type="term" value="C:nucleus"/>
    <property type="evidence" value="ECO:0007669"/>
    <property type="project" value="UniProtKB-SubCell"/>
</dbReference>
<keyword evidence="14" id="KW-0234">DNA repair</keyword>
<feature type="region of interest" description="Disordered" evidence="16">
    <location>
        <begin position="1"/>
        <end position="50"/>
    </location>
</feature>
<dbReference type="VEuPathDB" id="FungiDB:F503_03458"/>
<sequence>MSAELQSRPAASRGGRGATRGGRGGFAGRNSTRRTNGEAKHEDSLDSLEDEGEIGQLKKLYGDKTPIVKEMFPDWSEVDILFALRETDGDVEHTVTSIAEGHISQWDEVSKPKKTKAKEPVAAIDSAMTRAIRNAGAGPDKTRGRPSARPADRGGRSARGRSAQPTNGARPEKSALSIPTEESQAYETAKPVEDAPLDQPSSESAPASSAPAAKTWASMLRQSTAPPKAAAKPKETSAQKPAPESTDSFPPTTSETESTPADATTTDATSDFPAPAEPEPAFTEDAAEKPAPEVVVPALPVVAVPEITLPPPKDELTEHNLEQVADESKPPQTDTIHSEANDSWDPQASGLPGTSTPISASQQQHQNAAKALGSGYAATAIKATDRTAVRTPSYSRRILDQEEAVRMPANRDVDLATMKFGALNFTGAADDDVDGEREEPETRAQPPNESPVAQPRASLPPVDAFAAAPKQPAAATALPTPAAAAPAAAPTQPAAQQYGRFGQTGAQDAPFGQKPFDAYGQQSQSQAAATQQYDSNYQGLPAASQAAAQQAPPAFSSAPSEFSQYFTSDQSRAPYNNYYQAYGQQAAQGQDGAQNQRSYSGYPLNDSLSQYPQSNNSRFGGAAAATTTAAADAQNSGSTTPNPPAAGQQATQQQGAAGQAQHSQQHQANQYQSYGGHPYYASPYYAQYVSQYGAYNQGGNFGGPYGGKGGYGGNHHPYGMNPQQNPYEHSAASQGSGFGGSSSLRHGGNESSVLGSSGLSDYNRVSGQSVGQQSSFGGSHDGSFGRGGTASYQAGQYSAQQSQVGTQSTGADDLKAYGDAKGAAGSTPSLARPGSATNTQSSQSGLPPPQSTGQQAGGFGGYPSHLQHSGLHGNQSATGGGYGANQYGSYGGHNAHGGHGQGFGGNSYYSNQQQRGWGGNYH</sequence>
<dbReference type="OrthoDB" id="5396806at2759"/>
<feature type="compositionally biased region" description="Low complexity" evidence="16">
    <location>
        <begin position="790"/>
        <end position="803"/>
    </location>
</feature>
<evidence type="ECO:0000256" key="8">
    <source>
        <dbReference type="ARBA" id="ARBA00022553"/>
    </source>
</evidence>
<dbReference type="CDD" id="cd14368">
    <property type="entry name" value="CUE_DEF1_like"/>
    <property type="match status" value="1"/>
</dbReference>
<keyword evidence="9" id="KW-0227">DNA damage</keyword>
<name>S3C5A8_OPHP1</name>
<keyword evidence="10" id="KW-0833">Ubl conjugation pathway</keyword>
<feature type="compositionally biased region" description="Polar residues" evidence="16">
    <location>
        <begin position="606"/>
        <end position="618"/>
    </location>
</feature>
<feature type="region of interest" description="Disordered" evidence="16">
    <location>
        <begin position="426"/>
        <end position="565"/>
    </location>
</feature>
<feature type="compositionally biased region" description="Basic and acidic residues" evidence="16">
    <location>
        <begin position="312"/>
        <end position="329"/>
    </location>
</feature>
<dbReference type="PANTHER" id="PTHR16308:SF13">
    <property type="entry name" value="PROTEIN LINGERER"/>
    <property type="match status" value="1"/>
</dbReference>
<dbReference type="STRING" id="1262450.S3C5A8"/>
<feature type="compositionally biased region" description="Low complexity" evidence="16">
    <location>
        <begin position="200"/>
        <end position="213"/>
    </location>
</feature>
<feature type="domain" description="CUE" evidence="17">
    <location>
        <begin position="68"/>
        <end position="101"/>
    </location>
</feature>
<dbReference type="Proteomes" id="UP000016923">
    <property type="component" value="Unassembled WGS sequence"/>
</dbReference>
<keyword evidence="11" id="KW-0832">Ubl conjugation</keyword>
<keyword evidence="6" id="KW-0158">Chromosome</keyword>
<dbReference type="GO" id="GO:0000781">
    <property type="term" value="C:chromosome, telomeric region"/>
    <property type="evidence" value="ECO:0007669"/>
    <property type="project" value="UniProtKB-SubCell"/>
</dbReference>
<feature type="compositionally biased region" description="Low complexity" evidence="16">
    <location>
        <begin position="464"/>
        <end position="497"/>
    </location>
</feature>
<gene>
    <name evidence="18" type="ORF">F503_03458</name>
</gene>
<protein>
    <recommendedName>
        <fullName evidence="5">RNA polymerase II degradation factor 1</fullName>
    </recommendedName>
</protein>
<dbReference type="EMBL" id="KE148152">
    <property type="protein sequence ID" value="EPE07031.1"/>
    <property type="molecule type" value="Genomic_DNA"/>
</dbReference>
<feature type="compositionally biased region" description="Low complexity" evidence="16">
    <location>
        <begin position="292"/>
        <end position="306"/>
    </location>
</feature>
<feature type="compositionally biased region" description="Basic and acidic residues" evidence="16">
    <location>
        <begin position="35"/>
        <end position="44"/>
    </location>
</feature>
<dbReference type="AlphaFoldDB" id="S3C5A8"/>
<evidence type="ECO:0000256" key="4">
    <source>
        <dbReference type="ARBA" id="ARBA00005491"/>
    </source>
</evidence>
<dbReference type="Pfam" id="PF02845">
    <property type="entry name" value="CUE"/>
    <property type="match status" value="1"/>
</dbReference>
<feature type="compositionally biased region" description="Polar residues" evidence="16">
    <location>
        <begin position="352"/>
        <end position="367"/>
    </location>
</feature>
<evidence type="ECO:0000256" key="10">
    <source>
        <dbReference type="ARBA" id="ARBA00022786"/>
    </source>
</evidence>
<feature type="compositionally biased region" description="Low complexity" evidence="16">
    <location>
        <begin position="586"/>
        <end position="596"/>
    </location>
</feature>
<keyword evidence="19" id="KW-1185">Reference proteome</keyword>
<keyword evidence="7" id="KW-0963">Cytoplasm</keyword>
<feature type="region of interest" description="Disordered" evidence="16">
    <location>
        <begin position="714"/>
        <end position="878"/>
    </location>
</feature>
<feature type="region of interest" description="Disordered" evidence="16">
    <location>
        <begin position="586"/>
        <end position="670"/>
    </location>
</feature>